<name>A0A0C2MJV5_THEKT</name>
<dbReference type="SUPFAM" id="SSF46689">
    <property type="entry name" value="Homeodomain-like"/>
    <property type="match status" value="1"/>
</dbReference>
<dbReference type="InterPro" id="IPR009057">
    <property type="entry name" value="Homeodomain-like_sf"/>
</dbReference>
<evidence type="ECO:0000256" key="1">
    <source>
        <dbReference type="SAM" id="MobiDB-lite"/>
    </source>
</evidence>
<feature type="region of interest" description="Disordered" evidence="1">
    <location>
        <begin position="83"/>
        <end position="102"/>
    </location>
</feature>
<evidence type="ECO:0000313" key="3">
    <source>
        <dbReference type="Proteomes" id="UP000031668"/>
    </source>
</evidence>
<protein>
    <submittedName>
        <fullName evidence="2">Uncharacterized protein</fullName>
    </submittedName>
</protein>
<dbReference type="AlphaFoldDB" id="A0A0C2MJV5"/>
<gene>
    <name evidence="2" type="ORF">RF11_10007</name>
</gene>
<organism evidence="2 3">
    <name type="scientific">Thelohanellus kitauei</name>
    <name type="common">Myxosporean</name>
    <dbReference type="NCBI Taxonomy" id="669202"/>
    <lineage>
        <taxon>Eukaryota</taxon>
        <taxon>Metazoa</taxon>
        <taxon>Cnidaria</taxon>
        <taxon>Myxozoa</taxon>
        <taxon>Myxosporea</taxon>
        <taxon>Bivalvulida</taxon>
        <taxon>Platysporina</taxon>
        <taxon>Myxobolidae</taxon>
        <taxon>Thelohanellus</taxon>
    </lineage>
</organism>
<sequence length="102" mass="11413">MVVFKGEKITAVSRILDVHRFTIQTALKKIQPDGTIIESCRGGTTVTKLTSEIERQIIQLVYNDNCTMTTLDIPEKLDFTVNEKQSGGGSKSYTFRGKFPDL</sequence>
<reference evidence="2 3" key="1">
    <citation type="journal article" date="2014" name="Genome Biol. Evol.">
        <title>The genome of the myxosporean Thelohanellus kitauei shows adaptations to nutrient acquisition within its fish host.</title>
        <authorList>
            <person name="Yang Y."/>
            <person name="Xiong J."/>
            <person name="Zhou Z."/>
            <person name="Huo F."/>
            <person name="Miao W."/>
            <person name="Ran C."/>
            <person name="Liu Y."/>
            <person name="Zhang J."/>
            <person name="Feng J."/>
            <person name="Wang M."/>
            <person name="Wang M."/>
            <person name="Wang L."/>
            <person name="Yao B."/>
        </authorList>
    </citation>
    <scope>NUCLEOTIDE SEQUENCE [LARGE SCALE GENOMIC DNA]</scope>
    <source>
        <strain evidence="2">Wuqing</strain>
    </source>
</reference>
<comment type="caution">
    <text evidence="2">The sequence shown here is derived from an EMBL/GenBank/DDBJ whole genome shotgun (WGS) entry which is preliminary data.</text>
</comment>
<proteinExistence type="predicted"/>
<evidence type="ECO:0000313" key="2">
    <source>
        <dbReference type="EMBL" id="KII64650.1"/>
    </source>
</evidence>
<keyword evidence="3" id="KW-1185">Reference proteome</keyword>
<dbReference type="EMBL" id="JWZT01004135">
    <property type="protein sequence ID" value="KII64650.1"/>
    <property type="molecule type" value="Genomic_DNA"/>
</dbReference>
<accession>A0A0C2MJV5</accession>
<dbReference type="Proteomes" id="UP000031668">
    <property type="component" value="Unassembled WGS sequence"/>
</dbReference>